<organism evidence="4 5">
    <name type="scientific">Algoriphagus taiwanensis</name>
    <dbReference type="NCBI Taxonomy" id="1445656"/>
    <lineage>
        <taxon>Bacteria</taxon>
        <taxon>Pseudomonadati</taxon>
        <taxon>Bacteroidota</taxon>
        <taxon>Cytophagia</taxon>
        <taxon>Cytophagales</taxon>
        <taxon>Cyclobacteriaceae</taxon>
        <taxon>Algoriphagus</taxon>
    </lineage>
</organism>
<comment type="similarity">
    <text evidence="3">Belongs to the trans-sulfuration enzymes family.</text>
</comment>
<dbReference type="PANTHER" id="PTHR11808:SF86">
    <property type="entry name" value="METHIONINE GAMMA-LYASE"/>
    <property type="match status" value="1"/>
</dbReference>
<reference evidence="4 5" key="1">
    <citation type="submission" date="2023-08" db="EMBL/GenBank/DDBJ databases">
        <title>Draft genome sequence of Algoriphagus taiwanensis.</title>
        <authorList>
            <person name="Takatani N."/>
            <person name="Hosokawa M."/>
            <person name="Sawabe T."/>
        </authorList>
    </citation>
    <scope>NUCLEOTIDE SEQUENCE [LARGE SCALE GENOMIC DNA]</scope>
    <source>
        <strain evidence="4 5">JCM 19755</strain>
    </source>
</reference>
<accession>A0ABQ6Q2F9</accession>
<dbReference type="InterPro" id="IPR000277">
    <property type="entry name" value="Cys/Met-Metab_PyrdxlP-dep_enz"/>
</dbReference>
<dbReference type="Gene3D" id="3.40.640.10">
    <property type="entry name" value="Type I PLP-dependent aspartate aminotransferase-like (Major domain)"/>
    <property type="match status" value="1"/>
</dbReference>
<protein>
    <submittedName>
        <fullName evidence="4">Cystathionine gamma-synthase family protein</fullName>
    </submittedName>
</protein>
<dbReference type="NCBIfam" id="NF005455">
    <property type="entry name" value="PRK07049.1"/>
    <property type="match status" value="1"/>
</dbReference>
<comment type="caution">
    <text evidence="4">The sequence shown here is derived from an EMBL/GenBank/DDBJ whole genome shotgun (WGS) entry which is preliminary data.</text>
</comment>
<dbReference type="InterPro" id="IPR054542">
    <property type="entry name" value="Cys_met_metab_PP"/>
</dbReference>
<dbReference type="InterPro" id="IPR015422">
    <property type="entry name" value="PyrdxlP-dep_Trfase_small"/>
</dbReference>
<dbReference type="CDD" id="cd00614">
    <property type="entry name" value="CGS_like"/>
    <property type="match status" value="1"/>
</dbReference>
<evidence type="ECO:0000256" key="1">
    <source>
        <dbReference type="ARBA" id="ARBA00001933"/>
    </source>
</evidence>
<evidence type="ECO:0000313" key="4">
    <source>
        <dbReference type="EMBL" id="GMQ34066.1"/>
    </source>
</evidence>
<evidence type="ECO:0000256" key="2">
    <source>
        <dbReference type="ARBA" id="ARBA00022898"/>
    </source>
</evidence>
<keyword evidence="2 3" id="KW-0663">Pyridoxal phosphate</keyword>
<dbReference type="Proteomes" id="UP001307705">
    <property type="component" value="Unassembled WGS sequence"/>
</dbReference>
<keyword evidence="5" id="KW-1185">Reference proteome</keyword>
<proteinExistence type="inferred from homology"/>
<dbReference type="SUPFAM" id="SSF53383">
    <property type="entry name" value="PLP-dependent transferases"/>
    <property type="match status" value="1"/>
</dbReference>
<comment type="cofactor">
    <cofactor evidence="1 3">
        <name>pyridoxal 5'-phosphate</name>
        <dbReference type="ChEBI" id="CHEBI:597326"/>
    </cofactor>
</comment>
<dbReference type="Pfam" id="PF01053">
    <property type="entry name" value="Cys_Met_Meta_PP"/>
    <property type="match status" value="1"/>
</dbReference>
<evidence type="ECO:0000313" key="5">
    <source>
        <dbReference type="Proteomes" id="UP001307705"/>
    </source>
</evidence>
<dbReference type="InterPro" id="IPR015424">
    <property type="entry name" value="PyrdxlP-dep_Trfase"/>
</dbReference>
<dbReference type="InterPro" id="IPR015421">
    <property type="entry name" value="PyrdxlP-dep_Trfase_major"/>
</dbReference>
<dbReference type="Gene3D" id="3.90.1150.10">
    <property type="entry name" value="Aspartate Aminotransferase, domain 1"/>
    <property type="match status" value="1"/>
</dbReference>
<dbReference type="PIRSF" id="PIRSF001434">
    <property type="entry name" value="CGS"/>
    <property type="match status" value="1"/>
</dbReference>
<name>A0ABQ6Q2F9_9BACT</name>
<gene>
    <name evidence="4" type="ORF">Ataiwa_23380</name>
</gene>
<evidence type="ECO:0000256" key="3">
    <source>
        <dbReference type="RuleBase" id="RU362118"/>
    </source>
</evidence>
<dbReference type="EMBL" id="BTPE01000007">
    <property type="protein sequence ID" value="GMQ34066.1"/>
    <property type="molecule type" value="Genomic_DNA"/>
</dbReference>
<sequence length="400" mass="44292">MSYGYKPELSEGAIKCPIFQTSTFVFKSAQEGKEFFELAYGKREKNPDEQPGLIYSRLNNPDLQILEERLCLWDGAEKCAVFESGMSAISTVLLEFLRPGDSLLYSMPVYGGTDHFINKVLPQYGIKGIGFTPNDSKEEILNKAKNKGVKLVYVETPANPTNALFDLSLCREIADELATSDSPVYVAVDNTYMGPLWQHPLKLGADLVLYSATKYIGGHSDLIAGAVLGNAALMQRVLTLRTFLGNMAGPWTGWLLMRSLETLKVRMTQQAENASKVADFLAAHPKVEKVFYLGHLEPGSDQYRIFKNQLTSAGAMVSFNIRGGEQEAFKFLDGLKLFHLAVSLGSTESLAEHPATMTHSDVSEEDRKNLGISEKLVRLSIGVENYQDLIWDIEQALGQV</sequence>
<dbReference type="PROSITE" id="PS00868">
    <property type="entry name" value="CYS_MET_METAB_PP"/>
    <property type="match status" value="1"/>
</dbReference>
<dbReference type="PANTHER" id="PTHR11808">
    <property type="entry name" value="TRANS-SULFURATION ENZYME FAMILY MEMBER"/>
    <property type="match status" value="1"/>
</dbReference>